<keyword evidence="1" id="KW-0732">Signal</keyword>
<sequence>MHLLPPALTLGLLLSSANAETVWTTGLTSCAKYTWCRCHDATTRAQDDEISSKAWTLIDGTRGHTCGWDPDKGACRKPKGDSDAFVKIDNCGWEKACRVAGNDDTRYYQQCW</sequence>
<proteinExistence type="predicted"/>
<name>A0A9W7SMI3_9PEZI</name>
<gene>
    <name evidence="2" type="ORF">Tdes44962_MAKER04321</name>
</gene>
<evidence type="ECO:0000313" key="2">
    <source>
        <dbReference type="EMBL" id="KAH9824638.1"/>
    </source>
</evidence>
<evidence type="ECO:0008006" key="4">
    <source>
        <dbReference type="Google" id="ProtNLM"/>
    </source>
</evidence>
<organism evidence="2 3">
    <name type="scientific">Teratosphaeria destructans</name>
    <dbReference type="NCBI Taxonomy" id="418781"/>
    <lineage>
        <taxon>Eukaryota</taxon>
        <taxon>Fungi</taxon>
        <taxon>Dikarya</taxon>
        <taxon>Ascomycota</taxon>
        <taxon>Pezizomycotina</taxon>
        <taxon>Dothideomycetes</taxon>
        <taxon>Dothideomycetidae</taxon>
        <taxon>Mycosphaerellales</taxon>
        <taxon>Teratosphaeriaceae</taxon>
        <taxon>Teratosphaeria</taxon>
    </lineage>
</organism>
<reference evidence="2 3" key="1">
    <citation type="journal article" date="2018" name="IMA Fungus">
        <title>IMA Genome-F 10: Nine draft genome sequences of Claviceps purpurea s.lat., including C. arundinis, C. humidiphila, and C. cf. spartinae, pseudomolecules for the pitch canker pathogen Fusarium circinatum, draft genome of Davidsoniella eucalypti, Grosmannia galeiformis, Quambalaria eucalypti, and Teratosphaeria destructans.</title>
        <authorList>
            <person name="Wingfield B.D."/>
            <person name="Liu M."/>
            <person name="Nguyen H.D."/>
            <person name="Lane F.A."/>
            <person name="Morgan S.W."/>
            <person name="De Vos L."/>
            <person name="Wilken P.M."/>
            <person name="Duong T.A."/>
            <person name="Aylward J."/>
            <person name="Coetzee M.P."/>
            <person name="Dadej K."/>
            <person name="De Beer Z.W."/>
            <person name="Findlay W."/>
            <person name="Havenga M."/>
            <person name="Kolarik M."/>
            <person name="Menzies J.G."/>
            <person name="Naidoo K."/>
            <person name="Pochopski O."/>
            <person name="Shoukouhi P."/>
            <person name="Santana Q.C."/>
            <person name="Seifert K.A."/>
            <person name="Soal N."/>
            <person name="Steenkamp E.T."/>
            <person name="Tatham C.T."/>
            <person name="van der Nest M.A."/>
            <person name="Wingfield M.J."/>
        </authorList>
    </citation>
    <scope>NUCLEOTIDE SEQUENCE [LARGE SCALE GENOMIC DNA]</scope>
    <source>
        <strain evidence="2">CMW44962</strain>
    </source>
</reference>
<accession>A0A9W7SMI3</accession>
<protein>
    <recommendedName>
        <fullName evidence="4">Secreted protein</fullName>
    </recommendedName>
</protein>
<keyword evidence="3" id="KW-1185">Reference proteome</keyword>
<feature type="chain" id="PRO_5040806024" description="Secreted protein" evidence="1">
    <location>
        <begin position="20"/>
        <end position="112"/>
    </location>
</feature>
<dbReference type="Proteomes" id="UP001138500">
    <property type="component" value="Unassembled WGS sequence"/>
</dbReference>
<reference evidence="2 3" key="2">
    <citation type="journal article" date="2021" name="Curr. Genet.">
        <title>Genetic response to nitrogen starvation in the aggressive Eucalyptus foliar pathogen Teratosphaeria destructans.</title>
        <authorList>
            <person name="Havenga M."/>
            <person name="Wingfield B.D."/>
            <person name="Wingfield M.J."/>
            <person name="Dreyer L.L."/>
            <person name="Roets F."/>
            <person name="Aylward J."/>
        </authorList>
    </citation>
    <scope>NUCLEOTIDE SEQUENCE [LARGE SCALE GENOMIC DNA]</scope>
    <source>
        <strain evidence="2">CMW44962</strain>
    </source>
</reference>
<feature type="signal peptide" evidence="1">
    <location>
        <begin position="1"/>
        <end position="19"/>
    </location>
</feature>
<evidence type="ECO:0000313" key="3">
    <source>
        <dbReference type="Proteomes" id="UP001138500"/>
    </source>
</evidence>
<dbReference type="EMBL" id="RIBY02002134">
    <property type="protein sequence ID" value="KAH9824638.1"/>
    <property type="molecule type" value="Genomic_DNA"/>
</dbReference>
<evidence type="ECO:0000256" key="1">
    <source>
        <dbReference type="SAM" id="SignalP"/>
    </source>
</evidence>
<comment type="caution">
    <text evidence="2">The sequence shown here is derived from an EMBL/GenBank/DDBJ whole genome shotgun (WGS) entry which is preliminary data.</text>
</comment>
<dbReference type="AlphaFoldDB" id="A0A9W7SMI3"/>